<comment type="caution">
    <text evidence="12">The sequence shown here is derived from an EMBL/GenBank/DDBJ whole genome shotgun (WGS) entry which is preliminary data.</text>
</comment>
<dbReference type="Gene3D" id="1.20.120.350">
    <property type="entry name" value="Voltage-gated potassium channels. Chain C"/>
    <property type="match status" value="1"/>
</dbReference>
<dbReference type="FunFam" id="2.60.60.20:FF:000022">
    <property type="entry name" value="Uncharacterized protein"/>
    <property type="match status" value="1"/>
</dbReference>
<dbReference type="InterPro" id="IPR013122">
    <property type="entry name" value="PKD1_2_channel"/>
</dbReference>
<evidence type="ECO:0000256" key="6">
    <source>
        <dbReference type="ARBA" id="ARBA00023136"/>
    </source>
</evidence>
<feature type="transmembrane region" description="Helical" evidence="10">
    <location>
        <begin position="858"/>
        <end position="878"/>
    </location>
</feature>
<organism evidence="12 13">
    <name type="scientific">Pomacea canaliculata</name>
    <name type="common">Golden apple snail</name>
    <dbReference type="NCBI Taxonomy" id="400727"/>
    <lineage>
        <taxon>Eukaryota</taxon>
        <taxon>Metazoa</taxon>
        <taxon>Spiralia</taxon>
        <taxon>Lophotrochozoa</taxon>
        <taxon>Mollusca</taxon>
        <taxon>Gastropoda</taxon>
        <taxon>Caenogastropoda</taxon>
        <taxon>Architaenioglossa</taxon>
        <taxon>Ampullarioidea</taxon>
        <taxon>Ampullariidae</taxon>
        <taxon>Pomacea</taxon>
    </lineage>
</organism>
<dbReference type="InterPro" id="IPR051223">
    <property type="entry name" value="Polycystin"/>
</dbReference>
<evidence type="ECO:0000256" key="10">
    <source>
        <dbReference type="SAM" id="Phobius"/>
    </source>
</evidence>
<feature type="transmembrane region" description="Helical" evidence="10">
    <location>
        <begin position="382"/>
        <end position="405"/>
    </location>
</feature>
<feature type="transmembrane region" description="Helical" evidence="10">
    <location>
        <begin position="771"/>
        <end position="793"/>
    </location>
</feature>
<dbReference type="GO" id="GO:0005509">
    <property type="term" value="F:calcium ion binding"/>
    <property type="evidence" value="ECO:0007669"/>
    <property type="project" value="InterPro"/>
</dbReference>
<feature type="transmembrane region" description="Helical" evidence="10">
    <location>
        <begin position="47"/>
        <end position="67"/>
    </location>
</feature>
<comment type="similarity">
    <text evidence="2">Belongs to the polycystin family.</text>
</comment>
<keyword evidence="8" id="KW-0966">Cell projection</keyword>
<dbReference type="Proteomes" id="UP000245119">
    <property type="component" value="Linkage Group LG6"/>
</dbReference>
<dbReference type="SMART" id="SM00308">
    <property type="entry name" value="LH2"/>
    <property type="match status" value="1"/>
</dbReference>
<gene>
    <name evidence="12" type="ORF">C0Q70_11565</name>
</gene>
<feature type="transmembrane region" description="Helical" evidence="10">
    <location>
        <begin position="898"/>
        <end position="920"/>
    </location>
</feature>
<feature type="domain" description="PLAT" evidence="11">
    <location>
        <begin position="92"/>
        <end position="209"/>
    </location>
</feature>
<evidence type="ECO:0000256" key="2">
    <source>
        <dbReference type="ARBA" id="ARBA00007200"/>
    </source>
</evidence>
<dbReference type="STRING" id="400727.A0A2T7P6C1"/>
<dbReference type="InterPro" id="IPR046791">
    <property type="entry name" value="Polycystin_dom"/>
</dbReference>
<feature type="transmembrane region" description="Helical" evidence="10">
    <location>
        <begin position="252"/>
        <end position="273"/>
    </location>
</feature>
<dbReference type="AlphaFoldDB" id="A0A2T7P6C1"/>
<dbReference type="PROSITE" id="PS50095">
    <property type="entry name" value="PLAT"/>
    <property type="match status" value="1"/>
</dbReference>
<reference evidence="12 13" key="1">
    <citation type="submission" date="2018-04" db="EMBL/GenBank/DDBJ databases">
        <title>The genome of golden apple snail Pomacea canaliculata provides insight into stress tolerance and invasive adaptation.</title>
        <authorList>
            <person name="Liu C."/>
            <person name="Liu B."/>
            <person name="Ren Y."/>
            <person name="Zhang Y."/>
            <person name="Wang H."/>
            <person name="Li S."/>
            <person name="Jiang F."/>
            <person name="Yin L."/>
            <person name="Zhang G."/>
            <person name="Qian W."/>
            <person name="Fan W."/>
        </authorList>
    </citation>
    <scope>NUCLEOTIDE SEQUENCE [LARGE SCALE GENOMIC DNA]</scope>
    <source>
        <strain evidence="12">SZHN2017</strain>
        <tissue evidence="12">Muscle</tissue>
    </source>
</reference>
<feature type="transmembrane region" description="Helical" evidence="10">
    <location>
        <begin position="509"/>
        <end position="529"/>
    </location>
</feature>
<keyword evidence="7" id="KW-0325">Glycoprotein</keyword>
<evidence type="ECO:0000256" key="1">
    <source>
        <dbReference type="ARBA" id="ARBA00004272"/>
    </source>
</evidence>
<keyword evidence="4" id="KW-0732">Signal</keyword>
<feature type="transmembrane region" description="Helical" evidence="10">
    <location>
        <begin position="417"/>
        <end position="448"/>
    </location>
</feature>
<dbReference type="PRINTS" id="PR01433">
    <property type="entry name" value="POLYCYSTIN2"/>
</dbReference>
<keyword evidence="13" id="KW-1185">Reference proteome</keyword>
<dbReference type="PANTHER" id="PTHR10877">
    <property type="entry name" value="POLYCYSTIN FAMILY MEMBER"/>
    <property type="match status" value="1"/>
</dbReference>
<accession>A0A2T7P6C1</accession>
<evidence type="ECO:0000256" key="9">
    <source>
        <dbReference type="PROSITE-ProRule" id="PRU00152"/>
    </source>
</evidence>
<evidence type="ECO:0000313" key="13">
    <source>
        <dbReference type="Proteomes" id="UP000245119"/>
    </source>
</evidence>
<evidence type="ECO:0000256" key="7">
    <source>
        <dbReference type="ARBA" id="ARBA00023180"/>
    </source>
</evidence>
<evidence type="ECO:0000259" key="11">
    <source>
        <dbReference type="PROSITE" id="PS50095"/>
    </source>
</evidence>
<dbReference type="OrthoDB" id="444119at2759"/>
<dbReference type="Pfam" id="PF01477">
    <property type="entry name" value="PLAT"/>
    <property type="match status" value="1"/>
</dbReference>
<dbReference type="PANTHER" id="PTHR10877:SF150">
    <property type="entry name" value="REJ DOMAIN-CONTAINING PROTEIN"/>
    <property type="match status" value="1"/>
</dbReference>
<dbReference type="Pfam" id="PF08016">
    <property type="entry name" value="PKD_channel"/>
    <property type="match status" value="1"/>
</dbReference>
<dbReference type="InterPro" id="IPR027359">
    <property type="entry name" value="Volt_channel_dom_sf"/>
</dbReference>
<dbReference type="InterPro" id="IPR001024">
    <property type="entry name" value="PLAT/LH2_dom"/>
</dbReference>
<protein>
    <recommendedName>
        <fullName evidence="11">PLAT domain-containing protein</fullName>
    </recommendedName>
</protein>
<feature type="transmembrane region" description="Helical" evidence="10">
    <location>
        <begin position="303"/>
        <end position="324"/>
    </location>
</feature>
<sequence length="1075" mass="122575">MSSAPTATETVCTCDNPPGVAFASAFMVPPNTIDFKLVFSKFDPNNASVYGTLIGLLLVWVLGVVWARRQDKKDKEKWLVSFLKDNAVEEGYLYLLTVHTGLKRGSGTKSNVSFVLGGSHADSGIRVLSDGKRALATGSVMRYIMATGSCLGHLDYVRIWHDNSGGSCAGWFLRRMDVEDLQTGQRYLFICERWLAVDKDNGVVDRLVPLAQQDEIMSFDRLFSEYTKIGITDTHLWLSCFMRPAPSTFTRVQRVSCCLVLLLLTMITSAMFYKTEDRVTGTSLNSVGMEVKVGFLRFSLTTLWTSAVSVVITSVPVTIFVLIFRNYRPMSGPRAKKQQKGKVTELTDVCETPEHKENTSKSEESLEDSMGINLQTNLLPHFWCYIGWLLLMATAATCAFFLVLYSMQWGISTSEEWLASFVISFFGSIFVMDPIKVILLACLLAYCVQNPYTEQSHSEDVTLEQVQMKVGMFSASAIDPAALPPDPVPRKVLAKSRKRQLHEQESQRVFFDLLLYSFFVFSVYSLSYGNRDENTFSQNDHLDNLLYQTSGGAPFPFENITKREEVMRWMNETMLPVLFPRRDSLGNSLQLRERVFTSDPTSFRVGPVRVRQLRMPFSYSSLLGKRRYCPPYSMGQEETGMYCVRWKPLASCSYEERNTKLSRVAWMYQSFEGISSLPVWGTYSVYSSGGYVMDFSVNWDVISLTLQELEDRNWLDEQTRVVFLEFSLYNPDSNFFSYLRLSAEFPETGETFLGRKVQTFRIYEHLQAIGFYMYICEIIAAIGVIIFTIKIALRIKQQKLGFFNEFWQVLDLSIVLICYVVMAFYAIKTMKVNESMAAWRDNSKQYVDFYQTAFWDDMYGYSLASVVFTTTIRLLRILGYNRRLTMIAAVLANSSRDLFGFSLVFAVVFMAYLSAGYLVFASTLSEFRSPWESGLRVVPDAAGQERADRLLRGLRDVCLDLLHFLCHPGLYDPHDNVPGDRVWVQHHCPLRGQQRAAPLWADQPVRQVLPHVIADLLPAWLTRGKSATDEKPSEFEKGPLFPSTDIRVLLAEEEDYKRMHEGLVRVPIPKQDKEE</sequence>
<dbReference type="InterPro" id="IPR003915">
    <property type="entry name" value="PKD_2"/>
</dbReference>
<dbReference type="GO" id="GO:0005262">
    <property type="term" value="F:calcium channel activity"/>
    <property type="evidence" value="ECO:0007669"/>
    <property type="project" value="TreeGrafter"/>
</dbReference>
<comment type="subcellular location">
    <subcellularLocation>
        <location evidence="1">Cell projection</location>
        <location evidence="1">Cilium membrane</location>
        <topology evidence="1">Multi-pass membrane protein</topology>
    </subcellularLocation>
</comment>
<keyword evidence="5 10" id="KW-1133">Transmembrane helix</keyword>
<proteinExistence type="inferred from homology"/>
<dbReference type="GO" id="GO:0060170">
    <property type="term" value="C:ciliary membrane"/>
    <property type="evidence" value="ECO:0007669"/>
    <property type="project" value="UniProtKB-SubCell"/>
</dbReference>
<keyword evidence="3 10" id="KW-0812">Transmembrane</keyword>
<dbReference type="EMBL" id="PZQS01000006">
    <property type="protein sequence ID" value="PVD28968.1"/>
    <property type="molecule type" value="Genomic_DNA"/>
</dbReference>
<name>A0A2T7P6C1_POMCA</name>
<evidence type="ECO:0000256" key="3">
    <source>
        <dbReference type="ARBA" id="ARBA00022692"/>
    </source>
</evidence>
<dbReference type="Gene3D" id="2.60.60.20">
    <property type="entry name" value="PLAT/LH2 domain"/>
    <property type="match status" value="1"/>
</dbReference>
<dbReference type="Pfam" id="PF20519">
    <property type="entry name" value="Polycystin_dom"/>
    <property type="match status" value="1"/>
</dbReference>
<comment type="caution">
    <text evidence="9">Lacks conserved residue(s) required for the propagation of feature annotation.</text>
</comment>
<dbReference type="InterPro" id="IPR036392">
    <property type="entry name" value="PLAT/LH2_dom_sf"/>
</dbReference>
<feature type="transmembrane region" description="Helical" evidence="10">
    <location>
        <begin position="805"/>
        <end position="827"/>
    </location>
</feature>
<evidence type="ECO:0000256" key="5">
    <source>
        <dbReference type="ARBA" id="ARBA00022989"/>
    </source>
</evidence>
<dbReference type="GO" id="GO:0050982">
    <property type="term" value="P:detection of mechanical stimulus"/>
    <property type="evidence" value="ECO:0007669"/>
    <property type="project" value="TreeGrafter"/>
</dbReference>
<evidence type="ECO:0000313" key="12">
    <source>
        <dbReference type="EMBL" id="PVD28968.1"/>
    </source>
</evidence>
<keyword evidence="6 10" id="KW-0472">Membrane</keyword>
<dbReference type="SUPFAM" id="SSF49723">
    <property type="entry name" value="Lipase/lipooxygenase domain (PLAT/LH2 domain)"/>
    <property type="match status" value="1"/>
</dbReference>
<evidence type="ECO:0000256" key="8">
    <source>
        <dbReference type="ARBA" id="ARBA00023273"/>
    </source>
</evidence>
<evidence type="ECO:0000256" key="4">
    <source>
        <dbReference type="ARBA" id="ARBA00022729"/>
    </source>
</evidence>